<comment type="cofactor">
    <cofactor evidence="1">
        <name>Zn(2+)</name>
        <dbReference type="ChEBI" id="CHEBI:29105"/>
    </cofactor>
</comment>
<dbReference type="SUPFAM" id="SSF56281">
    <property type="entry name" value="Metallo-hydrolase/oxidoreductase"/>
    <property type="match status" value="1"/>
</dbReference>
<dbReference type="InterPro" id="IPR035681">
    <property type="entry name" value="ComA-like_MBL"/>
</dbReference>
<evidence type="ECO:0000256" key="1">
    <source>
        <dbReference type="ARBA" id="ARBA00001947"/>
    </source>
</evidence>
<dbReference type="InterPro" id="IPR052159">
    <property type="entry name" value="Competence_DNA_uptake"/>
</dbReference>
<keyword evidence="2" id="KW-0479">Metal-binding</keyword>
<dbReference type="Proteomes" id="UP001489509">
    <property type="component" value="Unassembled WGS sequence"/>
</dbReference>
<dbReference type="RefSeq" id="WP_349217691.1">
    <property type="nucleotide sequence ID" value="NZ_JBBMFD010000001.1"/>
</dbReference>
<protein>
    <submittedName>
        <fullName evidence="6">MBL fold metallo-hydrolase</fullName>
    </submittedName>
</protein>
<keyword evidence="4" id="KW-0862">Zinc</keyword>
<organism evidence="6 7">
    <name type="scientific">Solibaculum intestinale</name>
    <dbReference type="NCBI Taxonomy" id="3133165"/>
    <lineage>
        <taxon>Bacteria</taxon>
        <taxon>Bacillati</taxon>
        <taxon>Bacillota</taxon>
        <taxon>Clostridia</taxon>
        <taxon>Eubacteriales</taxon>
        <taxon>Oscillospiraceae</taxon>
        <taxon>Solibaculum</taxon>
    </lineage>
</organism>
<dbReference type="EMBL" id="JBBMFD010000001">
    <property type="protein sequence ID" value="MEQ2439430.1"/>
    <property type="molecule type" value="Genomic_DNA"/>
</dbReference>
<evidence type="ECO:0000313" key="7">
    <source>
        <dbReference type="Proteomes" id="UP001489509"/>
    </source>
</evidence>
<evidence type="ECO:0000256" key="3">
    <source>
        <dbReference type="ARBA" id="ARBA00022801"/>
    </source>
</evidence>
<evidence type="ECO:0000313" key="6">
    <source>
        <dbReference type="EMBL" id="MEQ2439430.1"/>
    </source>
</evidence>
<keyword evidence="3" id="KW-0378">Hydrolase</keyword>
<dbReference type="PANTHER" id="PTHR30619">
    <property type="entry name" value="DNA INTERNALIZATION/COMPETENCE PROTEIN COMEC/REC2"/>
    <property type="match status" value="1"/>
</dbReference>
<dbReference type="InterPro" id="IPR001018">
    <property type="entry name" value="Beta-lactamase_class-B_CS"/>
</dbReference>
<dbReference type="PROSITE" id="PS00743">
    <property type="entry name" value="BETA_LACTAMASE_B_1"/>
    <property type="match status" value="1"/>
</dbReference>
<proteinExistence type="predicted"/>
<evidence type="ECO:0000259" key="5">
    <source>
        <dbReference type="SMART" id="SM00849"/>
    </source>
</evidence>
<comment type="caution">
    <text evidence="6">The sequence shown here is derived from an EMBL/GenBank/DDBJ whole genome shotgun (WGS) entry which is preliminary data.</text>
</comment>
<keyword evidence="7" id="KW-1185">Reference proteome</keyword>
<dbReference type="CDD" id="cd07731">
    <property type="entry name" value="ComA-like_MBL-fold"/>
    <property type="match status" value="1"/>
</dbReference>
<dbReference type="InterPro" id="IPR036866">
    <property type="entry name" value="RibonucZ/Hydroxyglut_hydro"/>
</dbReference>
<gene>
    <name evidence="6" type="ORF">WMO26_01160</name>
</gene>
<evidence type="ECO:0000256" key="4">
    <source>
        <dbReference type="ARBA" id="ARBA00022833"/>
    </source>
</evidence>
<dbReference type="InterPro" id="IPR001279">
    <property type="entry name" value="Metallo-B-lactamas"/>
</dbReference>
<name>A0ABV1DWI3_9FIRM</name>
<reference evidence="6 7" key="1">
    <citation type="submission" date="2024-03" db="EMBL/GenBank/DDBJ databases">
        <title>Human intestinal bacterial collection.</title>
        <authorList>
            <person name="Pauvert C."/>
            <person name="Hitch T.C.A."/>
            <person name="Clavel T."/>
        </authorList>
    </citation>
    <scope>NUCLEOTIDE SEQUENCE [LARGE SCALE GENOMIC DNA]</scope>
    <source>
        <strain evidence="6 7">CLA-JM-H44</strain>
    </source>
</reference>
<dbReference type="Gene3D" id="3.60.15.10">
    <property type="entry name" value="Ribonuclease Z/Hydroxyacylglutathione hydrolase-like"/>
    <property type="match status" value="1"/>
</dbReference>
<feature type="domain" description="Metallo-beta-lactamase" evidence="5">
    <location>
        <begin position="73"/>
        <end position="271"/>
    </location>
</feature>
<dbReference type="Pfam" id="PF00753">
    <property type="entry name" value="Lactamase_B"/>
    <property type="match status" value="1"/>
</dbReference>
<sequence length="301" mass="32281">MAPENHRKSARGKWYLSAGAILVVLVLAISFGGKLGLSVPSWNEVFGAFGLGPEPQTTVTDGELLVHYIDVGQGDSILIQCNGKNMLIDAGTSQAAGKVVDYLQSQGVETLDYVIATHPHADHIGGMADVIETFGVGTFLMPQLPDSQVPTTKTYERMLDALEAKGIKATAAKTGGKYRLGEAVLEILSPDKDSSFDDLNNWSVVAALDYGSTSFLFTGDAEEPVEEALLQKGFQLKADVLKFGHHGSRTSSTEAFLEKVNPHAETLEKAQARGMKVYRTDLEGTIVVKSDGSGYSVKTEK</sequence>
<accession>A0ABV1DWI3</accession>
<dbReference type="SMART" id="SM00849">
    <property type="entry name" value="Lactamase_B"/>
    <property type="match status" value="1"/>
</dbReference>
<evidence type="ECO:0000256" key="2">
    <source>
        <dbReference type="ARBA" id="ARBA00022723"/>
    </source>
</evidence>
<dbReference type="PANTHER" id="PTHR30619:SF7">
    <property type="entry name" value="BETA-LACTAMASE DOMAIN PROTEIN"/>
    <property type="match status" value="1"/>
</dbReference>